<keyword evidence="11" id="KW-0186">Copper</keyword>
<comment type="similarity">
    <text evidence="5">In the C-terminal section; belongs to the cytochrome c oxidase subunit 2 family.</text>
</comment>
<dbReference type="InterPro" id="IPR028096">
    <property type="entry name" value="EfeO_Cupredoxin"/>
</dbReference>
<dbReference type="InterPro" id="IPR006311">
    <property type="entry name" value="TAT_signal"/>
</dbReference>
<dbReference type="GO" id="GO:0016020">
    <property type="term" value="C:membrane"/>
    <property type="evidence" value="ECO:0007669"/>
    <property type="project" value="InterPro"/>
</dbReference>
<evidence type="ECO:0000259" key="15">
    <source>
        <dbReference type="PROSITE" id="PS50857"/>
    </source>
</evidence>
<proteinExistence type="inferred from homology"/>
<dbReference type="PANTHER" id="PTHR42838:SF2">
    <property type="entry name" value="NITROUS-OXIDE REDUCTASE"/>
    <property type="match status" value="1"/>
</dbReference>
<evidence type="ECO:0000256" key="6">
    <source>
        <dbReference type="ARBA" id="ARBA00010372"/>
    </source>
</evidence>
<evidence type="ECO:0000256" key="5">
    <source>
        <dbReference type="ARBA" id="ARBA00006790"/>
    </source>
</evidence>
<evidence type="ECO:0000256" key="3">
    <source>
        <dbReference type="ARBA" id="ARBA00004418"/>
    </source>
</evidence>
<comment type="pathway">
    <text evidence="4">Nitrogen metabolism; nitrate reduction (denitrification); dinitrogen from nitrate: step 4/4.</text>
</comment>
<evidence type="ECO:0000256" key="11">
    <source>
        <dbReference type="ARBA" id="ARBA00023008"/>
    </source>
</evidence>
<keyword evidence="10" id="KW-0479">Metal-binding</keyword>
<comment type="similarity">
    <text evidence="6">Belongs to the NosZ family.</text>
</comment>
<dbReference type="Pfam" id="PF13473">
    <property type="entry name" value="Cupredoxin_1"/>
    <property type="match status" value="1"/>
</dbReference>
<name>Q1LQU1_CUPMC</name>
<dbReference type="UniPathway" id="UPA00652">
    <property type="reaction ID" value="UER00709"/>
</dbReference>
<evidence type="ECO:0000256" key="8">
    <source>
        <dbReference type="ARBA" id="ARBA00011896"/>
    </source>
</evidence>
<dbReference type="HOGENOM" id="CLU_163365_0_0_4"/>
<dbReference type="EMBL" id="CP000352">
    <property type="protein sequence ID" value="ABF07485.1"/>
    <property type="molecule type" value="Genomic_DNA"/>
</dbReference>
<dbReference type="STRING" id="266264.Rmet_0599"/>
<evidence type="ECO:0000256" key="1">
    <source>
        <dbReference type="ARBA" id="ARBA00001913"/>
    </source>
</evidence>
<gene>
    <name evidence="16" type="ordered locus">Rmet_0599</name>
</gene>
<dbReference type="GO" id="GO:0005507">
    <property type="term" value="F:copper ion binding"/>
    <property type="evidence" value="ECO:0007669"/>
    <property type="project" value="InterPro"/>
</dbReference>
<evidence type="ECO:0000256" key="13">
    <source>
        <dbReference type="ARBA" id="ARBA00032847"/>
    </source>
</evidence>
<comment type="subcellular location">
    <subcellularLocation>
        <location evidence="3">Periplasm</location>
    </subcellularLocation>
</comment>
<dbReference type="eggNOG" id="COG1622">
    <property type="taxonomic scope" value="Bacteria"/>
</dbReference>
<feature type="domain" description="Cytochrome oxidase subunit II copper A binding" evidence="15">
    <location>
        <begin position="30"/>
        <end position="124"/>
    </location>
</feature>
<comment type="function">
    <text evidence="2">Nitrous-oxide reductase is part of a bacterial respiratory system which is activated under anaerobic conditions in the presence of nitrate or nitrous oxide.</text>
</comment>
<dbReference type="PROSITE" id="PS50857">
    <property type="entry name" value="COX2_CUA"/>
    <property type="match status" value="1"/>
</dbReference>
<dbReference type="SUPFAM" id="SSF49503">
    <property type="entry name" value="Cupredoxins"/>
    <property type="match status" value="1"/>
</dbReference>
<evidence type="ECO:0000256" key="14">
    <source>
        <dbReference type="ARBA" id="ARBA00049555"/>
    </source>
</evidence>
<dbReference type="GO" id="GO:0050304">
    <property type="term" value="F:nitrous-oxide reductase activity"/>
    <property type="evidence" value="ECO:0007669"/>
    <property type="project" value="UniProtKB-EC"/>
</dbReference>
<evidence type="ECO:0000256" key="12">
    <source>
        <dbReference type="ARBA" id="ARBA00031077"/>
    </source>
</evidence>
<dbReference type="InterPro" id="IPR002429">
    <property type="entry name" value="CcO_II-like_C"/>
</dbReference>
<protein>
    <recommendedName>
        <fullName evidence="9">Nitrous-oxide reductase</fullName>
        <ecNumber evidence="8">1.7.2.4</ecNumber>
    </recommendedName>
    <alternativeName>
        <fullName evidence="12">N(2)OR</fullName>
    </alternativeName>
    <alternativeName>
        <fullName evidence="13">N2O reductase</fullName>
    </alternativeName>
</protein>
<dbReference type="Gene3D" id="2.60.40.420">
    <property type="entry name" value="Cupredoxins - blue copper proteins"/>
    <property type="match status" value="1"/>
</dbReference>
<evidence type="ECO:0000313" key="16">
    <source>
        <dbReference type="EMBL" id="ABF07485.1"/>
    </source>
</evidence>
<evidence type="ECO:0000313" key="17">
    <source>
        <dbReference type="Proteomes" id="UP000002429"/>
    </source>
</evidence>
<reference evidence="17" key="1">
    <citation type="journal article" date="2010" name="PLoS ONE">
        <title>The complete genome sequence of Cupriavidus metallidurans strain CH34, a master survivalist in harsh and anthropogenic environments.</title>
        <authorList>
            <person name="Janssen P.J."/>
            <person name="Van Houdt R."/>
            <person name="Moors H."/>
            <person name="Monsieurs P."/>
            <person name="Morin N."/>
            <person name="Michaux A."/>
            <person name="Benotmane M.A."/>
            <person name="Leys N."/>
            <person name="Vallaeys T."/>
            <person name="Lapidus A."/>
            <person name="Monchy S."/>
            <person name="Medigue C."/>
            <person name="Taghavi S."/>
            <person name="McCorkle S."/>
            <person name="Dunn J."/>
            <person name="van der Lelie D."/>
            <person name="Mergeay M."/>
        </authorList>
    </citation>
    <scope>NUCLEOTIDE SEQUENCE [LARGE SCALE GENOMIC DNA]</scope>
    <source>
        <strain evidence="17">ATCC 43123 / DSM 2839 / NBRC 102507 / CH34</strain>
    </source>
</reference>
<dbReference type="EC" id="1.7.2.4" evidence="8"/>
<comment type="catalytic activity">
    <reaction evidence="14">
        <text>N2 + 2 Fe(III)-[cytochrome c] + H2O = nitrous oxide + 2 Fe(II)-[cytochrome c] + 2 H(+)</text>
        <dbReference type="Rhea" id="RHEA:43108"/>
        <dbReference type="Rhea" id="RHEA-COMP:10350"/>
        <dbReference type="Rhea" id="RHEA-COMP:14399"/>
        <dbReference type="ChEBI" id="CHEBI:15377"/>
        <dbReference type="ChEBI" id="CHEBI:15378"/>
        <dbReference type="ChEBI" id="CHEBI:17045"/>
        <dbReference type="ChEBI" id="CHEBI:17997"/>
        <dbReference type="ChEBI" id="CHEBI:29033"/>
        <dbReference type="ChEBI" id="CHEBI:29034"/>
        <dbReference type="EC" id="1.7.2.4"/>
    </reaction>
</comment>
<evidence type="ECO:0000256" key="9">
    <source>
        <dbReference type="ARBA" id="ARBA00016560"/>
    </source>
</evidence>
<dbReference type="Proteomes" id="UP000002429">
    <property type="component" value="Chromosome"/>
</dbReference>
<dbReference type="GO" id="GO:0004129">
    <property type="term" value="F:cytochrome-c oxidase activity"/>
    <property type="evidence" value="ECO:0007669"/>
    <property type="project" value="InterPro"/>
</dbReference>
<evidence type="ECO:0000256" key="4">
    <source>
        <dbReference type="ARBA" id="ARBA00004779"/>
    </source>
</evidence>
<dbReference type="AlphaFoldDB" id="Q1LQU1"/>
<accession>Q1LQU1</accession>
<comment type="subunit">
    <text evidence="7">Homodimer.</text>
</comment>
<dbReference type="KEGG" id="rme:Rmet_0599"/>
<evidence type="ECO:0000256" key="2">
    <source>
        <dbReference type="ARBA" id="ARBA00003034"/>
    </source>
</evidence>
<comment type="cofactor">
    <cofactor evidence="1">
        <name>Ca(2+)</name>
        <dbReference type="ChEBI" id="CHEBI:29108"/>
    </cofactor>
</comment>
<dbReference type="RefSeq" id="WP_011515458.1">
    <property type="nucleotide sequence ID" value="NC_007973.1"/>
</dbReference>
<dbReference type="GO" id="GO:0042597">
    <property type="term" value="C:periplasmic space"/>
    <property type="evidence" value="ECO:0007669"/>
    <property type="project" value="UniProtKB-SubCell"/>
</dbReference>
<evidence type="ECO:0000256" key="7">
    <source>
        <dbReference type="ARBA" id="ARBA00011738"/>
    </source>
</evidence>
<keyword evidence="17" id="KW-1185">Reference proteome</keyword>
<dbReference type="PANTHER" id="PTHR42838">
    <property type="entry name" value="CYTOCHROME C OXIDASE SUBUNIT II"/>
    <property type="match status" value="1"/>
</dbReference>
<organism evidence="16 17">
    <name type="scientific">Cupriavidus metallidurans (strain ATCC 43123 / DSM 2839 / NBRC 102507 / CH34)</name>
    <name type="common">Ralstonia metallidurans</name>
    <dbReference type="NCBI Taxonomy" id="266264"/>
    <lineage>
        <taxon>Bacteria</taxon>
        <taxon>Pseudomonadati</taxon>
        <taxon>Pseudomonadota</taxon>
        <taxon>Betaproteobacteria</taxon>
        <taxon>Burkholderiales</taxon>
        <taxon>Burkholderiaceae</taxon>
        <taxon>Cupriavidus</taxon>
    </lineage>
</organism>
<dbReference type="InterPro" id="IPR008972">
    <property type="entry name" value="Cupredoxin"/>
</dbReference>
<dbReference type="InterPro" id="IPR051403">
    <property type="entry name" value="NosZ/Cyto_c_oxidase_sub2"/>
</dbReference>
<sequence length="124" mass="13149">MNTANASRRTLLGWMLAAAVVPVVSVVSRSDAAAPRVIPMRARRFVFIPDRVKLKAGETVVLSITAEDVVMGFSAPDFDVRADLPPGQAIKVTLTAGKPGSYGFLCDIFCGSGHENMSGLIEVT</sequence>
<dbReference type="PROSITE" id="PS51318">
    <property type="entry name" value="TAT"/>
    <property type="match status" value="1"/>
</dbReference>
<dbReference type="PRINTS" id="PR01166">
    <property type="entry name" value="CYCOXIDASEII"/>
</dbReference>
<dbReference type="GO" id="GO:0019333">
    <property type="term" value="P:denitrification pathway"/>
    <property type="evidence" value="ECO:0007669"/>
    <property type="project" value="UniProtKB-UniPathway"/>
</dbReference>
<evidence type="ECO:0000256" key="10">
    <source>
        <dbReference type="ARBA" id="ARBA00022723"/>
    </source>
</evidence>